<organism evidence="1 2">
    <name type="scientific">Metabacillus idriensis</name>
    <dbReference type="NCBI Taxonomy" id="324768"/>
    <lineage>
        <taxon>Bacteria</taxon>
        <taxon>Bacillati</taxon>
        <taxon>Bacillota</taxon>
        <taxon>Bacilli</taxon>
        <taxon>Bacillales</taxon>
        <taxon>Bacillaceae</taxon>
        <taxon>Metabacillus</taxon>
    </lineage>
</organism>
<dbReference type="RefSeq" id="WP_070877363.1">
    <property type="nucleotide sequence ID" value="NZ_CAJFZX010000006.1"/>
</dbReference>
<name>A0A6I2MDD6_9BACI</name>
<dbReference type="EMBL" id="WKKF01000001">
    <property type="protein sequence ID" value="MRX53793.1"/>
    <property type="molecule type" value="Genomic_DNA"/>
</dbReference>
<keyword evidence="2" id="KW-1185">Reference proteome</keyword>
<dbReference type="Proteomes" id="UP000441585">
    <property type="component" value="Unassembled WGS sequence"/>
</dbReference>
<proteinExistence type="predicted"/>
<reference evidence="1 2" key="1">
    <citation type="submission" date="2019-11" db="EMBL/GenBank/DDBJ databases">
        <title>Bacillus idriensis genome.</title>
        <authorList>
            <person name="Konopka E.N."/>
            <person name="Newman J.D."/>
        </authorList>
    </citation>
    <scope>NUCLEOTIDE SEQUENCE [LARGE SCALE GENOMIC DNA]</scope>
    <source>
        <strain evidence="1 2">DSM 19097</strain>
    </source>
</reference>
<dbReference type="AlphaFoldDB" id="A0A6I2MDD6"/>
<gene>
    <name evidence="1" type="ORF">GJU41_07385</name>
</gene>
<evidence type="ECO:0000313" key="2">
    <source>
        <dbReference type="Proteomes" id="UP000441585"/>
    </source>
</evidence>
<sequence length="100" mass="11775">MAFGIKRKELADWKVQVAKGELAFLTHFWTDPRFPASHAVTKAGCSDLPKLIEWGEIFGLRKEWIHHDKDFPHFDLMGDVQIRVLEAHNLVEHIKRFRLR</sequence>
<evidence type="ECO:0008006" key="3">
    <source>
        <dbReference type="Google" id="ProtNLM"/>
    </source>
</evidence>
<accession>A0A6I2MDD6</accession>
<evidence type="ECO:0000313" key="1">
    <source>
        <dbReference type="EMBL" id="MRX53793.1"/>
    </source>
</evidence>
<comment type="caution">
    <text evidence="1">The sequence shown here is derived from an EMBL/GenBank/DDBJ whole genome shotgun (WGS) entry which is preliminary data.</text>
</comment>
<protein>
    <recommendedName>
        <fullName evidence="3">YneQ</fullName>
    </recommendedName>
</protein>